<evidence type="ECO:0000256" key="1">
    <source>
        <dbReference type="SAM" id="Phobius"/>
    </source>
</evidence>
<feature type="transmembrane region" description="Helical" evidence="1">
    <location>
        <begin position="142"/>
        <end position="162"/>
    </location>
</feature>
<dbReference type="AlphaFoldDB" id="A0A7X3H0L1"/>
<evidence type="ECO:0000313" key="2">
    <source>
        <dbReference type="EMBL" id="MWJ28322.1"/>
    </source>
</evidence>
<comment type="caution">
    <text evidence="2">The sequence shown here is derived from an EMBL/GenBank/DDBJ whole genome shotgun (WGS) entry which is preliminary data.</text>
</comment>
<keyword evidence="1" id="KW-0812">Transmembrane</keyword>
<feature type="transmembrane region" description="Helical" evidence="1">
    <location>
        <begin position="20"/>
        <end position="42"/>
    </location>
</feature>
<keyword evidence="1" id="KW-1133">Transmembrane helix</keyword>
<organism evidence="2 3">
    <name type="scientific">Vreelandella zhuhanensis</name>
    <dbReference type="NCBI Taxonomy" id="2684210"/>
    <lineage>
        <taxon>Bacteria</taxon>
        <taxon>Pseudomonadati</taxon>
        <taxon>Pseudomonadota</taxon>
        <taxon>Gammaproteobacteria</taxon>
        <taxon>Oceanospirillales</taxon>
        <taxon>Halomonadaceae</taxon>
        <taxon>Vreelandella</taxon>
    </lineage>
</organism>
<feature type="transmembrane region" description="Helical" evidence="1">
    <location>
        <begin position="112"/>
        <end position="130"/>
    </location>
</feature>
<evidence type="ECO:0000313" key="3">
    <source>
        <dbReference type="Proteomes" id="UP000437638"/>
    </source>
</evidence>
<sequence>MFSLFAWPIRVFRNFRQSIAYLTSLITLFYLSLGLLAVLSPIDESQLPGFLEPLTFDNPDTARTLLATLIGGMISLVVFSFSMVMSVLSQAGSNFSLKLVFSLVTERRHQQVLGHYLGTILFILVLLMVPMEGATPDLWRSLAVYLGAGMVINCLALFVYFIHNASQSVQINAVTQGLHRSAQASMERLETKQQAKTWRYLSSFPVSEKTCHWIYSDQSGYIQNANLEELAKLAEKIDAAIHLNFAFGDYTIKAFPLLKVESDQTPSETWCKSALSQLEYVEGESVKSLYVNGLTQLMEVAIKALSPGINDPGTARLCLHQITELLCQRLSFQPCNTLTDDQGRIRVTWPEERFNSLVYKLFTPILYYGRSDVSICLSLLKALKTLSLFAENEQLEVIQAHAERVIEALTELHNDALDQEFIAARLNKGEHRLRLPNSLPLDTPRRPV</sequence>
<gene>
    <name evidence="2" type="ORF">GPM19_08900</name>
</gene>
<proteinExistence type="predicted"/>
<dbReference type="RefSeq" id="WP_160418681.1">
    <property type="nucleotide sequence ID" value="NZ_WTKP01000005.1"/>
</dbReference>
<reference evidence="2 3" key="1">
    <citation type="submission" date="2019-12" db="EMBL/GenBank/DDBJ databases">
        <title>Halomonas rutogse sp. nov. isolated from two lakes on Tibetan Plateau.</title>
        <authorList>
            <person name="Gao P."/>
        </authorList>
    </citation>
    <scope>NUCLEOTIDE SEQUENCE [LARGE SCALE GENOMIC DNA]</scope>
    <source>
        <strain evidence="2 3">ZH2S</strain>
    </source>
</reference>
<dbReference type="Pfam" id="PF10011">
    <property type="entry name" value="DUF2254"/>
    <property type="match status" value="1"/>
</dbReference>
<dbReference type="InterPro" id="IPR018723">
    <property type="entry name" value="DUF2254_membrane"/>
</dbReference>
<feature type="transmembrane region" description="Helical" evidence="1">
    <location>
        <begin position="62"/>
        <end position="91"/>
    </location>
</feature>
<name>A0A7X3H0L1_9GAMM</name>
<keyword evidence="1" id="KW-0472">Membrane</keyword>
<protein>
    <submittedName>
        <fullName evidence="2">DUF2254 domain-containing protein</fullName>
    </submittedName>
</protein>
<dbReference type="EMBL" id="WTKP01000005">
    <property type="protein sequence ID" value="MWJ28322.1"/>
    <property type="molecule type" value="Genomic_DNA"/>
</dbReference>
<keyword evidence="3" id="KW-1185">Reference proteome</keyword>
<dbReference type="Proteomes" id="UP000437638">
    <property type="component" value="Unassembled WGS sequence"/>
</dbReference>
<accession>A0A7X3H0L1</accession>